<dbReference type="RefSeq" id="WP_123817442.1">
    <property type="nucleotide sequence ID" value="NZ_RKQG01000001.1"/>
</dbReference>
<protein>
    <recommendedName>
        <fullName evidence="4">Protein phosphatase 2C-like protein</fullName>
    </recommendedName>
</protein>
<reference evidence="2 3" key="1">
    <citation type="submission" date="2018-11" db="EMBL/GenBank/DDBJ databases">
        <title>Sequencing the genomes of 1000 actinobacteria strains.</title>
        <authorList>
            <person name="Klenk H.-P."/>
        </authorList>
    </citation>
    <scope>NUCLEOTIDE SEQUENCE [LARGE SCALE GENOMIC DNA]</scope>
    <source>
        <strain evidence="2 3">DSM 44781</strain>
    </source>
</reference>
<comment type="caution">
    <text evidence="2">The sequence shown here is derived from an EMBL/GenBank/DDBJ whole genome shotgun (WGS) entry which is preliminary data.</text>
</comment>
<dbReference type="EMBL" id="RKQG01000001">
    <property type="protein sequence ID" value="RPE32778.1"/>
    <property type="molecule type" value="Genomic_DNA"/>
</dbReference>
<organism evidence="2 3">
    <name type="scientific">Kitasatospora cineracea</name>
    <dbReference type="NCBI Taxonomy" id="88074"/>
    <lineage>
        <taxon>Bacteria</taxon>
        <taxon>Bacillati</taxon>
        <taxon>Actinomycetota</taxon>
        <taxon>Actinomycetes</taxon>
        <taxon>Kitasatosporales</taxon>
        <taxon>Streptomycetaceae</taxon>
        <taxon>Kitasatospora</taxon>
    </lineage>
</organism>
<feature type="compositionally biased region" description="Basic and acidic residues" evidence="1">
    <location>
        <begin position="242"/>
        <end position="251"/>
    </location>
</feature>
<keyword evidence="3" id="KW-1185">Reference proteome</keyword>
<dbReference type="Proteomes" id="UP000266906">
    <property type="component" value="Unassembled WGS sequence"/>
</dbReference>
<proteinExistence type="predicted"/>
<evidence type="ECO:0000313" key="2">
    <source>
        <dbReference type="EMBL" id="RPE32778.1"/>
    </source>
</evidence>
<evidence type="ECO:0000313" key="3">
    <source>
        <dbReference type="Proteomes" id="UP000266906"/>
    </source>
</evidence>
<evidence type="ECO:0008006" key="4">
    <source>
        <dbReference type="Google" id="ProtNLM"/>
    </source>
</evidence>
<sequence length="270" mass="28707">MQISFATAPGHPDRPNEDLVLAGPDTVLVLDGAGLPDGTATGCAHGVPWFVRTLGAELLHRTPDGDRPLPDCLADALAATARRHGPGCDLAHPMTPTAAVALLRRNGDDAQWLVLADSTVLLDLPDGPRAVSDHRVGEVTARQLRDLADRLDGLPAPDRRALLTAAQREAMNTPDGYWVAGPDPAAARHALTGTAPWTALHGAALLTDGAARPVDDFATTDWPGLLTLLRDTGPQSLIDHTRALERTDPHHTRWPRTKTHDDATAALLRP</sequence>
<evidence type="ECO:0000256" key="1">
    <source>
        <dbReference type="SAM" id="MobiDB-lite"/>
    </source>
</evidence>
<accession>A0A3N4RH90</accession>
<name>A0A3N4RH90_9ACTN</name>
<feature type="region of interest" description="Disordered" evidence="1">
    <location>
        <begin position="242"/>
        <end position="270"/>
    </location>
</feature>
<dbReference type="AlphaFoldDB" id="A0A3N4RH90"/>
<gene>
    <name evidence="2" type="ORF">EDD38_1047</name>
</gene>